<accession>A0ABX7B8B0</accession>
<dbReference type="RefSeq" id="WP_201073996.1">
    <property type="nucleotide sequence ID" value="NZ_CP067420.1"/>
</dbReference>
<evidence type="ECO:0000256" key="1">
    <source>
        <dbReference type="ARBA" id="ARBA00004651"/>
    </source>
</evidence>
<organism evidence="10 11">
    <name type="scientific">Skermanella cutis</name>
    <dbReference type="NCBI Taxonomy" id="2775420"/>
    <lineage>
        <taxon>Bacteria</taxon>
        <taxon>Pseudomonadati</taxon>
        <taxon>Pseudomonadota</taxon>
        <taxon>Alphaproteobacteria</taxon>
        <taxon>Rhodospirillales</taxon>
        <taxon>Azospirillaceae</taxon>
        <taxon>Skermanella</taxon>
    </lineage>
</organism>
<evidence type="ECO:0000256" key="7">
    <source>
        <dbReference type="ARBA" id="ARBA00023136"/>
    </source>
</evidence>
<feature type="domain" description="Methanolan biosynthesis EpsI" evidence="9">
    <location>
        <begin position="319"/>
        <end position="492"/>
    </location>
</feature>
<protein>
    <submittedName>
        <fullName evidence="10">Exosortase A</fullName>
        <ecNumber evidence="10">3.4.22.-</ecNumber>
    </submittedName>
</protein>
<evidence type="ECO:0000313" key="11">
    <source>
        <dbReference type="Proteomes" id="UP000595197"/>
    </source>
</evidence>
<keyword evidence="6 8" id="KW-1133">Transmembrane helix</keyword>
<evidence type="ECO:0000256" key="4">
    <source>
        <dbReference type="ARBA" id="ARBA00022692"/>
    </source>
</evidence>
<feature type="transmembrane region" description="Helical" evidence="8">
    <location>
        <begin position="110"/>
        <end position="131"/>
    </location>
</feature>
<dbReference type="InterPro" id="IPR026392">
    <property type="entry name" value="Exo/Archaeosortase_dom"/>
</dbReference>
<proteinExistence type="predicted"/>
<dbReference type="InterPro" id="IPR017540">
    <property type="entry name" value="Exosortase-1"/>
</dbReference>
<evidence type="ECO:0000256" key="6">
    <source>
        <dbReference type="ARBA" id="ARBA00022989"/>
    </source>
</evidence>
<evidence type="ECO:0000256" key="2">
    <source>
        <dbReference type="ARBA" id="ARBA00022475"/>
    </source>
</evidence>
<feature type="transmembrane region" description="Helical" evidence="8">
    <location>
        <begin position="265"/>
        <end position="287"/>
    </location>
</feature>
<dbReference type="NCBIfam" id="TIGR02602">
    <property type="entry name" value="8TM_EpsH"/>
    <property type="match status" value="1"/>
</dbReference>
<dbReference type="Pfam" id="PF11984">
    <property type="entry name" value="DUF3485"/>
    <property type="match status" value="1"/>
</dbReference>
<reference evidence="10" key="1">
    <citation type="submission" date="2021-02" db="EMBL/GenBank/DDBJ databases">
        <title>Skermanella TT6 skin isolate.</title>
        <authorList>
            <person name="Lee K."/>
            <person name="Ganzorig M."/>
        </authorList>
    </citation>
    <scope>NUCLEOTIDE SEQUENCE</scope>
    <source>
        <strain evidence="10">TT6</strain>
    </source>
</reference>
<dbReference type="Pfam" id="PF09721">
    <property type="entry name" value="Exosortase_EpsH"/>
    <property type="match status" value="1"/>
</dbReference>
<gene>
    <name evidence="10" type="primary">xrtA</name>
    <name evidence="10" type="ORF">IGS68_22260</name>
</gene>
<feature type="transmembrane region" description="Helical" evidence="8">
    <location>
        <begin position="58"/>
        <end position="75"/>
    </location>
</feature>
<feature type="transmembrane region" description="Helical" evidence="8">
    <location>
        <begin position="200"/>
        <end position="219"/>
    </location>
</feature>
<keyword evidence="7 8" id="KW-0472">Membrane</keyword>
<name>A0ABX7B8B0_9PROT</name>
<feature type="transmembrane region" description="Helical" evidence="8">
    <location>
        <begin position="27"/>
        <end position="46"/>
    </location>
</feature>
<dbReference type="GO" id="GO:0016787">
    <property type="term" value="F:hydrolase activity"/>
    <property type="evidence" value="ECO:0007669"/>
    <property type="project" value="UniProtKB-KW"/>
</dbReference>
<dbReference type="EMBL" id="CP067420">
    <property type="protein sequence ID" value="QQP88712.1"/>
    <property type="molecule type" value="Genomic_DNA"/>
</dbReference>
<evidence type="ECO:0000256" key="8">
    <source>
        <dbReference type="SAM" id="Phobius"/>
    </source>
</evidence>
<dbReference type="InterPro" id="IPR014263">
    <property type="entry name" value="Methanolan_biosynth_EpsI"/>
</dbReference>
<dbReference type="NCBIfam" id="TIGR04178">
    <property type="entry name" value="exo_archaeo"/>
    <property type="match status" value="1"/>
</dbReference>
<keyword evidence="2" id="KW-1003">Cell membrane</keyword>
<sequence>MTQRADLDGGYYAATAMPPADPAWPRAVACFAGTAALLVALLHDVAGAMVHTWSTNVTYNHGFLVLPTSLYLVWLRRDELRRLTPRLEPLGLAALAAMMLAWLLGRAGDVLAVEETALVGMLVALSVFFFGRAVARRIAFPLAFLFFMVPVGDALIPPLQDFTAVFAVALLRLIGIPVFHDGIMIEIPNGLFRVAEACAGIRFLIANLVISALFAHLAYTRRWKFWLFLGIGFALPIVANGFRAFGIILIAHLTDGRLAAGVDHLVYGWVFFSVVMILLLAIGNSFADRRLGDFSREAAVPPPATRRGWSWRLPLALPAVLVVLAGPAYAWTVMGPPDGASAGPAALPPPAVADWAAAPPTDWRPAFPGADRTLLAGFRSPEGRAAELFVAHYAYQRQGSEVVYYANRLEGDGWTRVESRTVEGVGGMPPGRLDRMVRGQRQRLVLSWYWVGGRFTASPYEAKLYQSLATLLGVRPAAALVALSVERSEDAARFFEAFAPEPYLEQAAAR</sequence>
<feature type="transmembrane region" description="Helical" evidence="8">
    <location>
        <begin position="225"/>
        <end position="253"/>
    </location>
</feature>
<feature type="transmembrane region" description="Helical" evidence="8">
    <location>
        <begin position="138"/>
        <end position="156"/>
    </location>
</feature>
<evidence type="ECO:0000256" key="3">
    <source>
        <dbReference type="ARBA" id="ARBA00022670"/>
    </source>
</evidence>
<feature type="transmembrane region" description="Helical" evidence="8">
    <location>
        <begin position="311"/>
        <end position="331"/>
    </location>
</feature>
<dbReference type="InterPro" id="IPR013426">
    <property type="entry name" value="EpsH-like"/>
</dbReference>
<dbReference type="NCBIfam" id="TIGR02914">
    <property type="entry name" value="EpsI_fam"/>
    <property type="match status" value="1"/>
</dbReference>
<dbReference type="Proteomes" id="UP000595197">
    <property type="component" value="Chromosome"/>
</dbReference>
<keyword evidence="4 8" id="KW-0812">Transmembrane</keyword>
<keyword evidence="5 10" id="KW-0378">Hydrolase</keyword>
<dbReference type="NCBIfam" id="TIGR03109">
    <property type="entry name" value="exosort_XrtA"/>
    <property type="match status" value="1"/>
</dbReference>
<keyword evidence="3" id="KW-0645">Protease</keyword>
<comment type="subcellular location">
    <subcellularLocation>
        <location evidence="1">Cell membrane</location>
        <topology evidence="1">Multi-pass membrane protein</topology>
    </subcellularLocation>
</comment>
<keyword evidence="11" id="KW-1185">Reference proteome</keyword>
<evidence type="ECO:0000259" key="9">
    <source>
        <dbReference type="Pfam" id="PF11984"/>
    </source>
</evidence>
<evidence type="ECO:0000313" key="10">
    <source>
        <dbReference type="EMBL" id="QQP88712.1"/>
    </source>
</evidence>
<dbReference type="EC" id="3.4.22.-" evidence="10"/>
<feature type="transmembrane region" description="Helical" evidence="8">
    <location>
        <begin position="87"/>
        <end position="104"/>
    </location>
</feature>
<dbReference type="InterPro" id="IPR019127">
    <property type="entry name" value="Exosortase"/>
</dbReference>
<evidence type="ECO:0000256" key="5">
    <source>
        <dbReference type="ARBA" id="ARBA00022801"/>
    </source>
</evidence>